<keyword evidence="5" id="KW-1185">Reference proteome</keyword>
<dbReference type="SMART" id="SM00248">
    <property type="entry name" value="ANK"/>
    <property type="match status" value="1"/>
</dbReference>
<keyword evidence="1" id="KW-0677">Repeat</keyword>
<evidence type="ECO:0000256" key="1">
    <source>
        <dbReference type="ARBA" id="ARBA00022737"/>
    </source>
</evidence>
<dbReference type="STRING" id="1754192.A0A1Y1WW99"/>
<dbReference type="SUPFAM" id="SSF48403">
    <property type="entry name" value="Ankyrin repeat"/>
    <property type="match status" value="1"/>
</dbReference>
<dbReference type="EMBL" id="MCFG01000249">
    <property type="protein sequence ID" value="ORX77404.1"/>
    <property type="molecule type" value="Genomic_DNA"/>
</dbReference>
<dbReference type="InterPro" id="IPR036770">
    <property type="entry name" value="Ankyrin_rpt-contain_sf"/>
</dbReference>
<reference evidence="4 5" key="2">
    <citation type="submission" date="2016-08" db="EMBL/GenBank/DDBJ databases">
        <title>Pervasive Adenine N6-methylation of Active Genes in Fungi.</title>
        <authorList>
            <consortium name="DOE Joint Genome Institute"/>
            <person name="Mondo S.J."/>
            <person name="Dannebaum R.O."/>
            <person name="Kuo R.C."/>
            <person name="Labutti K."/>
            <person name="Haridas S."/>
            <person name="Kuo A."/>
            <person name="Salamov A."/>
            <person name="Ahrendt S.R."/>
            <person name="Lipzen A."/>
            <person name="Sullivan W."/>
            <person name="Andreopoulos W.B."/>
            <person name="Clum A."/>
            <person name="Lindquist E."/>
            <person name="Daum C."/>
            <person name="Ramamoorthy G.K."/>
            <person name="Gryganskyi A."/>
            <person name="Culley D."/>
            <person name="Magnuson J.K."/>
            <person name="James T.Y."/>
            <person name="O'Malley M.A."/>
            <person name="Stajich J.E."/>
            <person name="Spatafora J.W."/>
            <person name="Visel A."/>
            <person name="Grigoriev I.V."/>
        </authorList>
    </citation>
    <scope>NUCLEOTIDE SEQUENCE [LARGE SCALE GENOMIC DNA]</scope>
    <source>
        <strain evidence="4 5">S4</strain>
    </source>
</reference>
<reference evidence="4 5" key="1">
    <citation type="submission" date="2016-08" db="EMBL/GenBank/DDBJ databases">
        <title>A Parts List for Fungal Cellulosomes Revealed by Comparative Genomics.</title>
        <authorList>
            <consortium name="DOE Joint Genome Institute"/>
            <person name="Haitjema C.H."/>
            <person name="Gilmore S.P."/>
            <person name="Henske J.K."/>
            <person name="Solomon K.V."/>
            <person name="De Groot R."/>
            <person name="Kuo A."/>
            <person name="Mondo S.J."/>
            <person name="Salamov A.A."/>
            <person name="Labutti K."/>
            <person name="Zhao Z."/>
            <person name="Chiniquy J."/>
            <person name="Barry K."/>
            <person name="Brewer H.M."/>
            <person name="Purvine S.O."/>
            <person name="Wright A.T."/>
            <person name="Boxma B."/>
            <person name="Van Alen T."/>
            <person name="Hackstein J.H."/>
            <person name="Baker S.E."/>
            <person name="Grigoriev I.V."/>
            <person name="O'Malley M.A."/>
        </authorList>
    </citation>
    <scope>NUCLEOTIDE SEQUENCE [LARGE SCALE GENOMIC DNA]</scope>
    <source>
        <strain evidence="4 5">S4</strain>
    </source>
</reference>
<dbReference type="PANTHER" id="PTHR24171">
    <property type="entry name" value="ANKYRIN REPEAT DOMAIN-CONTAINING PROTEIN 39-RELATED"/>
    <property type="match status" value="1"/>
</dbReference>
<sequence length="62" mass="7183">SSGNEDIVKYLIEHRTDINKENIYGYTPLFNACSSGNEDIVKYLIEHRTDINKENIYGYTPL</sequence>
<dbReference type="Proteomes" id="UP000193944">
    <property type="component" value="Unassembled WGS sequence"/>
</dbReference>
<feature type="non-terminal residue" evidence="4">
    <location>
        <position position="1"/>
    </location>
</feature>
<dbReference type="Pfam" id="PF12796">
    <property type="entry name" value="Ank_2"/>
    <property type="match status" value="1"/>
</dbReference>
<name>A0A1Y1WW99_9FUNG</name>
<gene>
    <name evidence="4" type="ORF">BCR32DRAFT_188313</name>
</gene>
<evidence type="ECO:0000256" key="2">
    <source>
        <dbReference type="ARBA" id="ARBA00023043"/>
    </source>
</evidence>
<dbReference type="PROSITE" id="PS50297">
    <property type="entry name" value="ANK_REP_REGION"/>
    <property type="match status" value="1"/>
</dbReference>
<proteinExistence type="predicted"/>
<evidence type="ECO:0000313" key="5">
    <source>
        <dbReference type="Proteomes" id="UP000193944"/>
    </source>
</evidence>
<feature type="non-terminal residue" evidence="4">
    <location>
        <position position="62"/>
    </location>
</feature>
<accession>A0A1Y1WW99</accession>
<organism evidence="4 5">
    <name type="scientific">Anaeromyces robustus</name>
    <dbReference type="NCBI Taxonomy" id="1754192"/>
    <lineage>
        <taxon>Eukaryota</taxon>
        <taxon>Fungi</taxon>
        <taxon>Fungi incertae sedis</taxon>
        <taxon>Chytridiomycota</taxon>
        <taxon>Chytridiomycota incertae sedis</taxon>
        <taxon>Neocallimastigomycetes</taxon>
        <taxon>Neocallimastigales</taxon>
        <taxon>Neocallimastigaceae</taxon>
        <taxon>Anaeromyces</taxon>
    </lineage>
</organism>
<dbReference type="AlphaFoldDB" id="A0A1Y1WW99"/>
<comment type="caution">
    <text evidence="4">The sequence shown here is derived from an EMBL/GenBank/DDBJ whole genome shotgun (WGS) entry which is preliminary data.</text>
</comment>
<protein>
    <submittedName>
        <fullName evidence="4">Ankyrin</fullName>
    </submittedName>
</protein>
<evidence type="ECO:0000256" key="3">
    <source>
        <dbReference type="PROSITE-ProRule" id="PRU00023"/>
    </source>
</evidence>
<dbReference type="PROSITE" id="PS50088">
    <property type="entry name" value="ANK_REPEAT"/>
    <property type="match status" value="1"/>
</dbReference>
<dbReference type="InterPro" id="IPR002110">
    <property type="entry name" value="Ankyrin_rpt"/>
</dbReference>
<keyword evidence="2 3" id="KW-0040">ANK repeat</keyword>
<dbReference type="OrthoDB" id="19014at2759"/>
<feature type="repeat" description="ANK" evidence="3">
    <location>
        <begin position="24"/>
        <end position="56"/>
    </location>
</feature>
<evidence type="ECO:0000313" key="4">
    <source>
        <dbReference type="EMBL" id="ORX77404.1"/>
    </source>
</evidence>
<dbReference type="Gene3D" id="1.25.40.20">
    <property type="entry name" value="Ankyrin repeat-containing domain"/>
    <property type="match status" value="1"/>
</dbReference>